<comment type="pathway">
    <text evidence="1">Porphyrin-containing compound metabolism; protoporphyrin-IX biosynthesis; coproporphyrinogen-III from 5-aminolevulinate: step 1/4.</text>
</comment>
<evidence type="ECO:0000256" key="8">
    <source>
        <dbReference type="ARBA" id="ARBA00023244"/>
    </source>
</evidence>
<dbReference type="Pfam" id="PF00490">
    <property type="entry name" value="ALAD"/>
    <property type="match status" value="1"/>
</dbReference>
<dbReference type="SMART" id="SM01004">
    <property type="entry name" value="ALAD"/>
    <property type="match status" value="1"/>
</dbReference>
<dbReference type="InterPro" id="IPR001731">
    <property type="entry name" value="ALAD"/>
</dbReference>
<evidence type="ECO:0000256" key="10">
    <source>
        <dbReference type="ARBA" id="ARBA00047651"/>
    </source>
</evidence>
<feature type="active site" description="Schiff-base intermediate with substrate" evidence="11">
    <location>
        <position position="249"/>
    </location>
</feature>
<reference evidence="16" key="1">
    <citation type="journal article" date="2014" name="Int. J. Syst. Evol. Microbiol.">
        <title>Complete genome sequence of Corynebacterium casei LMG S-19264T (=DSM 44701T), isolated from a smear-ripened cheese.</title>
        <authorList>
            <consortium name="US DOE Joint Genome Institute (JGI-PGF)"/>
            <person name="Walter F."/>
            <person name="Albersmeier A."/>
            <person name="Kalinowski J."/>
            <person name="Ruckert C."/>
        </authorList>
    </citation>
    <scope>NUCLEOTIDE SEQUENCE</scope>
    <source>
        <strain evidence="16">CGMCC 4.7368</strain>
    </source>
</reference>
<evidence type="ECO:0000256" key="11">
    <source>
        <dbReference type="PIRSR" id="PIRSR001415-1"/>
    </source>
</evidence>
<keyword evidence="13" id="KW-0479">Metal-binding</keyword>
<accession>A0A917ZC44</accession>
<name>A0A917ZC44_9ACTN</name>
<comment type="similarity">
    <text evidence="2 15">Belongs to the ALAD family.</text>
</comment>
<evidence type="ECO:0000256" key="6">
    <source>
        <dbReference type="ARBA" id="ARBA00023133"/>
    </source>
</evidence>
<comment type="caution">
    <text evidence="16">The sequence shown here is derived from an EMBL/GenBank/DDBJ whole genome shotgun (WGS) entry which is preliminary data.</text>
</comment>
<dbReference type="GO" id="GO:0004655">
    <property type="term" value="F:porphobilinogen synthase activity"/>
    <property type="evidence" value="ECO:0007669"/>
    <property type="project" value="UniProtKB-EC"/>
</dbReference>
<proteinExistence type="inferred from homology"/>
<keyword evidence="13" id="KW-0460">Magnesium</keyword>
<dbReference type="GO" id="GO:0008270">
    <property type="term" value="F:zinc ion binding"/>
    <property type="evidence" value="ECO:0007669"/>
    <property type="project" value="TreeGrafter"/>
</dbReference>
<reference evidence="16" key="2">
    <citation type="submission" date="2020-09" db="EMBL/GenBank/DDBJ databases">
        <authorList>
            <person name="Sun Q."/>
            <person name="Zhou Y."/>
        </authorList>
    </citation>
    <scope>NUCLEOTIDE SEQUENCE</scope>
    <source>
        <strain evidence="16">CGMCC 4.7368</strain>
    </source>
</reference>
<evidence type="ECO:0000256" key="9">
    <source>
        <dbReference type="ARBA" id="ARBA00025628"/>
    </source>
</evidence>
<dbReference type="AlphaFoldDB" id="A0A917ZC44"/>
<dbReference type="InterPro" id="IPR030656">
    <property type="entry name" value="ALAD_AS"/>
</dbReference>
<keyword evidence="8 14" id="KW-0627">Porphyrin biosynthesis</keyword>
<feature type="binding site" evidence="12">
    <location>
        <position position="218"/>
    </location>
    <ligand>
        <name>5-aminolevulinate</name>
        <dbReference type="ChEBI" id="CHEBI:356416"/>
        <label>1</label>
    </ligand>
</feature>
<evidence type="ECO:0000313" key="17">
    <source>
        <dbReference type="Proteomes" id="UP000646523"/>
    </source>
</evidence>
<feature type="binding site" evidence="12">
    <location>
        <position position="314"/>
    </location>
    <ligand>
        <name>5-aminolevulinate</name>
        <dbReference type="ChEBI" id="CHEBI:356416"/>
        <label>2</label>
    </ligand>
</feature>
<keyword evidence="17" id="KW-1185">Reference proteome</keyword>
<evidence type="ECO:0000256" key="15">
    <source>
        <dbReference type="RuleBase" id="RU004161"/>
    </source>
</evidence>
<feature type="binding site" evidence="12">
    <location>
        <position position="275"/>
    </location>
    <ligand>
        <name>5-aminolevulinate</name>
        <dbReference type="ChEBI" id="CHEBI:356416"/>
        <label>2</label>
    </ligand>
</feature>
<dbReference type="PROSITE" id="PS00169">
    <property type="entry name" value="D_ALA_DEHYDRATASE"/>
    <property type="match status" value="1"/>
</dbReference>
<dbReference type="InterPro" id="IPR013785">
    <property type="entry name" value="Aldolase_TIM"/>
</dbReference>
<dbReference type="PANTHER" id="PTHR11458">
    <property type="entry name" value="DELTA-AMINOLEVULINIC ACID DEHYDRATASE"/>
    <property type="match status" value="1"/>
</dbReference>
<dbReference type="GO" id="GO:0005829">
    <property type="term" value="C:cytosol"/>
    <property type="evidence" value="ECO:0007669"/>
    <property type="project" value="TreeGrafter"/>
</dbReference>
<dbReference type="PANTHER" id="PTHR11458:SF0">
    <property type="entry name" value="DELTA-AMINOLEVULINIC ACID DEHYDRATASE"/>
    <property type="match status" value="1"/>
</dbReference>
<dbReference type="SUPFAM" id="SSF51569">
    <property type="entry name" value="Aldolase"/>
    <property type="match status" value="1"/>
</dbReference>
<feature type="binding site" evidence="13">
    <location>
        <position position="234"/>
    </location>
    <ligand>
        <name>Mg(2+)</name>
        <dbReference type="ChEBI" id="CHEBI:18420"/>
    </ligand>
</feature>
<evidence type="ECO:0000313" key="16">
    <source>
        <dbReference type="EMBL" id="GGO80316.1"/>
    </source>
</evidence>
<dbReference type="PRINTS" id="PR00144">
    <property type="entry name" value="DALDHYDRTASE"/>
</dbReference>
<organism evidence="16 17">
    <name type="scientific">Nonomuraea cavernae</name>
    <dbReference type="NCBI Taxonomy" id="2045107"/>
    <lineage>
        <taxon>Bacteria</taxon>
        <taxon>Bacillati</taxon>
        <taxon>Actinomycetota</taxon>
        <taxon>Actinomycetes</taxon>
        <taxon>Streptosporangiales</taxon>
        <taxon>Streptosporangiaceae</taxon>
        <taxon>Nonomuraea</taxon>
    </lineage>
</organism>
<dbReference type="EC" id="4.2.1.24" evidence="4 14"/>
<dbReference type="RefSeq" id="WP_225263275.1">
    <property type="nucleotide sequence ID" value="NZ_BMNH01000031.1"/>
</dbReference>
<dbReference type="EMBL" id="BMNH01000031">
    <property type="protein sequence ID" value="GGO80316.1"/>
    <property type="molecule type" value="Genomic_DNA"/>
</dbReference>
<evidence type="ECO:0000256" key="13">
    <source>
        <dbReference type="PIRSR" id="PIRSR001415-5"/>
    </source>
</evidence>
<evidence type="ECO:0000256" key="2">
    <source>
        <dbReference type="ARBA" id="ARBA00008055"/>
    </source>
</evidence>
<evidence type="ECO:0000256" key="12">
    <source>
        <dbReference type="PIRSR" id="PIRSR001415-2"/>
    </source>
</evidence>
<comment type="subunit">
    <text evidence="3 14">Homooctamer.</text>
</comment>
<dbReference type="GO" id="GO:0006783">
    <property type="term" value="P:heme biosynthetic process"/>
    <property type="evidence" value="ECO:0007669"/>
    <property type="project" value="UniProtKB-KW"/>
</dbReference>
<comment type="catalytic activity">
    <reaction evidence="10 14">
        <text>2 5-aminolevulinate = porphobilinogen + 2 H2O + H(+)</text>
        <dbReference type="Rhea" id="RHEA:24064"/>
        <dbReference type="ChEBI" id="CHEBI:15377"/>
        <dbReference type="ChEBI" id="CHEBI:15378"/>
        <dbReference type="ChEBI" id="CHEBI:58126"/>
        <dbReference type="ChEBI" id="CHEBI:356416"/>
        <dbReference type="EC" id="4.2.1.24"/>
    </reaction>
</comment>
<evidence type="ECO:0000256" key="5">
    <source>
        <dbReference type="ARBA" id="ARBA00020771"/>
    </source>
</evidence>
<feature type="binding site" evidence="12">
    <location>
        <position position="207"/>
    </location>
    <ligand>
        <name>5-aminolevulinate</name>
        <dbReference type="ChEBI" id="CHEBI:356416"/>
        <label>1</label>
    </ligand>
</feature>
<comment type="function">
    <text evidence="9">Catalyzes an early step in the biosynthesis of tetrapyrroles. Binds two molecules of 5-aminolevulinate per subunit, each at a distinct site, and catalyzes their condensation to form porphobilinogen.</text>
</comment>
<sequence length="325" mass="34827">MSYPADRPRRLRRTNALRGLVAETRLHPADLVQPLFVREGLDEPRPIACMPGQVQHTRDSVRKAAAAAARAGVGGLLVFGIPEAKDRDGRGAWDEHGITQLALADIAAEVGDETVVIGDVNLDEYTEHGHVGVLDAGGDVDNDATLRAYAEVAVAQATAGAHMVAPSGMMDGQVGAIRAALDRAGHQRVPILAYAAKYDSAFYGPFRDAVESRLVGTRSTHQQDPANLRESLREVLLDVEEGADMVMVKPAGLYLDVVRRVADLVNVPVVAYQVSGEYAAIEAAAERGWLNRDRAIRESLVAIRRAGAGSVVTYWATEVAEQLPG</sequence>
<evidence type="ECO:0000256" key="14">
    <source>
        <dbReference type="RuleBase" id="RU000515"/>
    </source>
</evidence>
<evidence type="ECO:0000256" key="4">
    <source>
        <dbReference type="ARBA" id="ARBA00012053"/>
    </source>
</evidence>
<dbReference type="FunFam" id="3.20.20.70:FF:000019">
    <property type="entry name" value="Delta-aminolevulinic acid dehydratase"/>
    <property type="match status" value="1"/>
</dbReference>
<keyword evidence="6" id="KW-0350">Heme biosynthesis</keyword>
<evidence type="ECO:0000256" key="7">
    <source>
        <dbReference type="ARBA" id="ARBA00023239"/>
    </source>
</evidence>
<dbReference type="NCBIfam" id="NF006762">
    <property type="entry name" value="PRK09283.1"/>
    <property type="match status" value="1"/>
</dbReference>
<evidence type="ECO:0000256" key="1">
    <source>
        <dbReference type="ARBA" id="ARBA00004694"/>
    </source>
</evidence>
<dbReference type="Proteomes" id="UP000646523">
    <property type="component" value="Unassembled WGS sequence"/>
</dbReference>
<gene>
    <name evidence="16" type="primary">hemB</name>
    <name evidence="16" type="ORF">GCM10012289_66700</name>
</gene>
<keyword evidence="7 14" id="KW-0456">Lyase</keyword>
<dbReference type="PIRSF" id="PIRSF001415">
    <property type="entry name" value="Porphbilin_synth"/>
    <property type="match status" value="1"/>
</dbReference>
<feature type="active site" description="Schiff-base intermediate with substrate" evidence="11">
    <location>
        <position position="197"/>
    </location>
</feature>
<evidence type="ECO:0000256" key="3">
    <source>
        <dbReference type="ARBA" id="ARBA00011823"/>
    </source>
</evidence>
<protein>
    <recommendedName>
        <fullName evidence="5 14">Delta-aminolevulinic acid dehydratase</fullName>
        <ecNumber evidence="4 14">4.2.1.24</ecNumber>
    </recommendedName>
</protein>
<dbReference type="Gene3D" id="3.20.20.70">
    <property type="entry name" value="Aldolase class I"/>
    <property type="match status" value="1"/>
</dbReference>